<organism evidence="1 2">
    <name type="scientific">Flavivirga amylovorans</name>
    <dbReference type="NCBI Taxonomy" id="870486"/>
    <lineage>
        <taxon>Bacteria</taxon>
        <taxon>Pseudomonadati</taxon>
        <taxon>Bacteroidota</taxon>
        <taxon>Flavobacteriia</taxon>
        <taxon>Flavobacteriales</taxon>
        <taxon>Flavobacteriaceae</taxon>
        <taxon>Flavivirga</taxon>
    </lineage>
</organism>
<accession>A0ABT8X0L1</accession>
<reference evidence="1" key="1">
    <citation type="submission" date="2023-07" db="EMBL/GenBank/DDBJ databases">
        <title>Two novel species in the genus Flavivirga.</title>
        <authorList>
            <person name="Kwon K."/>
        </authorList>
    </citation>
    <scope>NUCLEOTIDE SEQUENCE</scope>
    <source>
        <strain evidence="1">KACC 14157</strain>
    </source>
</reference>
<protein>
    <recommendedName>
        <fullName evidence="3">Phage integrase SAM-like domain-containing protein</fullName>
    </recommendedName>
</protein>
<evidence type="ECO:0000313" key="1">
    <source>
        <dbReference type="EMBL" id="MDO5987483.1"/>
    </source>
</evidence>
<dbReference type="RefSeq" id="WP_303282044.1">
    <property type="nucleotide sequence ID" value="NZ_BAABCZ010000010.1"/>
</dbReference>
<evidence type="ECO:0000313" key="2">
    <source>
        <dbReference type="Proteomes" id="UP001176891"/>
    </source>
</evidence>
<sequence length="128" mass="15073">MGEITVRNVRNLKASIKLITTEKPTADGYPVYVRLNNKRVSFKRIEKPRLTNEDFKKIATFDLRNNITLEVYRDLFLFLCYTGLSFCDAIDISIYRVTYSDATISLKKWILTINYLKTYKKLFKKTVL</sequence>
<comment type="caution">
    <text evidence="1">The sequence shown here is derived from an EMBL/GenBank/DDBJ whole genome shotgun (WGS) entry which is preliminary data.</text>
</comment>
<gene>
    <name evidence="1" type="ORF">Q4Q39_08755</name>
</gene>
<proteinExistence type="predicted"/>
<dbReference type="Proteomes" id="UP001176891">
    <property type="component" value="Unassembled WGS sequence"/>
</dbReference>
<dbReference type="EMBL" id="JAUOEM010000003">
    <property type="protein sequence ID" value="MDO5987483.1"/>
    <property type="molecule type" value="Genomic_DNA"/>
</dbReference>
<keyword evidence="2" id="KW-1185">Reference proteome</keyword>
<evidence type="ECO:0008006" key="3">
    <source>
        <dbReference type="Google" id="ProtNLM"/>
    </source>
</evidence>
<name>A0ABT8X0L1_9FLAO</name>